<gene>
    <name evidence="1" type="ORF">CHARACLAT_013012</name>
</gene>
<reference evidence="1 2" key="1">
    <citation type="submission" date="2021-06" db="EMBL/GenBank/DDBJ databases">
        <authorList>
            <person name="Palmer J.M."/>
        </authorList>
    </citation>
    <scope>NUCLEOTIDE SEQUENCE [LARGE SCALE GENOMIC DNA]</scope>
    <source>
        <strain evidence="1 2">CL_MEX2019</strain>
        <tissue evidence="1">Muscle</tissue>
    </source>
</reference>
<sequence>MLRFEILSRSKRGPESDHFMMETPQAETEFYQLVLRGGQNLPQDTFSSVLNVSIPASDVLWICLS</sequence>
<protein>
    <submittedName>
        <fullName evidence="1">Uncharacterized protein</fullName>
    </submittedName>
</protein>
<keyword evidence="2" id="KW-1185">Reference proteome</keyword>
<organism evidence="1 2">
    <name type="scientific">Characodon lateralis</name>
    <dbReference type="NCBI Taxonomy" id="208331"/>
    <lineage>
        <taxon>Eukaryota</taxon>
        <taxon>Metazoa</taxon>
        <taxon>Chordata</taxon>
        <taxon>Craniata</taxon>
        <taxon>Vertebrata</taxon>
        <taxon>Euteleostomi</taxon>
        <taxon>Actinopterygii</taxon>
        <taxon>Neopterygii</taxon>
        <taxon>Teleostei</taxon>
        <taxon>Neoteleostei</taxon>
        <taxon>Acanthomorphata</taxon>
        <taxon>Ovalentaria</taxon>
        <taxon>Atherinomorphae</taxon>
        <taxon>Cyprinodontiformes</taxon>
        <taxon>Goodeidae</taxon>
        <taxon>Characodon</taxon>
    </lineage>
</organism>
<comment type="caution">
    <text evidence="1">The sequence shown here is derived from an EMBL/GenBank/DDBJ whole genome shotgun (WGS) entry which is preliminary data.</text>
</comment>
<accession>A0ABU7E1S8</accession>
<evidence type="ECO:0000313" key="1">
    <source>
        <dbReference type="EMBL" id="MED6280660.1"/>
    </source>
</evidence>
<name>A0ABU7E1S8_9TELE</name>
<proteinExistence type="predicted"/>
<feature type="non-terminal residue" evidence="1">
    <location>
        <position position="65"/>
    </location>
</feature>
<dbReference type="Proteomes" id="UP001352852">
    <property type="component" value="Unassembled WGS sequence"/>
</dbReference>
<dbReference type="EMBL" id="JAHUTJ010041906">
    <property type="protein sequence ID" value="MED6280660.1"/>
    <property type="molecule type" value="Genomic_DNA"/>
</dbReference>
<evidence type="ECO:0000313" key="2">
    <source>
        <dbReference type="Proteomes" id="UP001352852"/>
    </source>
</evidence>